<dbReference type="GO" id="GO:0000976">
    <property type="term" value="F:transcription cis-regulatory region binding"/>
    <property type="evidence" value="ECO:0007669"/>
    <property type="project" value="TreeGrafter"/>
</dbReference>
<dbReference type="Gene3D" id="3.40.50.2300">
    <property type="match status" value="1"/>
</dbReference>
<keyword evidence="1 6" id="KW-0597">Phosphoprotein</keyword>
<dbReference type="InterPro" id="IPR001789">
    <property type="entry name" value="Sig_transdc_resp-reg_receiver"/>
</dbReference>
<dbReference type="InterPro" id="IPR011006">
    <property type="entry name" value="CheY-like_superfamily"/>
</dbReference>
<dbReference type="eggNOG" id="COG0745">
    <property type="taxonomic scope" value="Bacteria"/>
</dbReference>
<dbReference type="Gene3D" id="1.10.10.10">
    <property type="entry name" value="Winged helix-like DNA-binding domain superfamily/Winged helix DNA-binding domain"/>
    <property type="match status" value="1"/>
</dbReference>
<sequence length="229" mass="25058">MRILLAEDDPAIADGLCASLRHGGHAVDHASRGNLADAALRDHDYDLLVLDLGLPALDGTEVLRRLRQRGTGMPVLVVTAREGLAERIRVLDLGADDYLVKPFALTEFEARVRALLRRANSQGKPELQLGRLRLDLPGHRAWIGQAPLELTAREFGLLEALATRVDRVTSRAQLVAALCDWDQELTDNGLDIAIHRLRRKLQGSGTGVRTIRGLGYLLEETDDSGNGQA</sequence>
<accession>A0A154QM33</accession>
<keyword evidence="3" id="KW-0805">Transcription regulation</keyword>
<evidence type="ECO:0000313" key="11">
    <source>
        <dbReference type="Proteomes" id="UP000076131"/>
    </source>
</evidence>
<dbReference type="GO" id="GO:0006355">
    <property type="term" value="P:regulation of DNA-templated transcription"/>
    <property type="evidence" value="ECO:0007669"/>
    <property type="project" value="InterPro"/>
</dbReference>
<evidence type="ECO:0000256" key="5">
    <source>
        <dbReference type="ARBA" id="ARBA00023163"/>
    </source>
</evidence>
<feature type="domain" description="OmpR/PhoB-type" evidence="9">
    <location>
        <begin position="124"/>
        <end position="220"/>
    </location>
</feature>
<evidence type="ECO:0000256" key="7">
    <source>
        <dbReference type="PROSITE-ProRule" id="PRU01091"/>
    </source>
</evidence>
<gene>
    <name evidence="10" type="ORF">RHOFW104T7_04225</name>
</gene>
<dbReference type="GO" id="GO:0005829">
    <property type="term" value="C:cytosol"/>
    <property type="evidence" value="ECO:0007669"/>
    <property type="project" value="TreeGrafter"/>
</dbReference>
<evidence type="ECO:0000256" key="3">
    <source>
        <dbReference type="ARBA" id="ARBA00023015"/>
    </source>
</evidence>
<dbReference type="Pfam" id="PF00486">
    <property type="entry name" value="Trans_reg_C"/>
    <property type="match status" value="1"/>
</dbReference>
<keyword evidence="4 7" id="KW-0238">DNA-binding</keyword>
<dbReference type="GO" id="GO:0032993">
    <property type="term" value="C:protein-DNA complex"/>
    <property type="evidence" value="ECO:0007669"/>
    <property type="project" value="TreeGrafter"/>
</dbReference>
<keyword evidence="5" id="KW-0804">Transcription</keyword>
<organism evidence="10 11">
    <name type="scientific">Rhodanobacter thiooxydans</name>
    <dbReference type="NCBI Taxonomy" id="416169"/>
    <lineage>
        <taxon>Bacteria</taxon>
        <taxon>Pseudomonadati</taxon>
        <taxon>Pseudomonadota</taxon>
        <taxon>Gammaproteobacteria</taxon>
        <taxon>Lysobacterales</taxon>
        <taxon>Rhodanobacteraceae</taxon>
        <taxon>Rhodanobacter</taxon>
    </lineage>
</organism>
<proteinExistence type="predicted"/>
<dbReference type="FunFam" id="3.40.50.2300:FF:000002">
    <property type="entry name" value="DNA-binding response regulator PhoP"/>
    <property type="match status" value="1"/>
</dbReference>
<keyword evidence="11" id="KW-1185">Reference proteome</keyword>
<dbReference type="GO" id="GO:0000156">
    <property type="term" value="F:phosphorelay response regulator activity"/>
    <property type="evidence" value="ECO:0007669"/>
    <property type="project" value="TreeGrafter"/>
</dbReference>
<dbReference type="Pfam" id="PF00072">
    <property type="entry name" value="Response_reg"/>
    <property type="match status" value="1"/>
</dbReference>
<dbReference type="CDD" id="cd17624">
    <property type="entry name" value="REC_OmpR_PmrA-like"/>
    <property type="match status" value="1"/>
</dbReference>
<keyword evidence="2" id="KW-0902">Two-component regulatory system</keyword>
<evidence type="ECO:0000259" key="9">
    <source>
        <dbReference type="PROSITE" id="PS51755"/>
    </source>
</evidence>
<dbReference type="PROSITE" id="PS51755">
    <property type="entry name" value="OMPR_PHOB"/>
    <property type="match status" value="1"/>
</dbReference>
<comment type="caution">
    <text evidence="10">The sequence shown here is derived from an EMBL/GenBank/DDBJ whole genome shotgun (WGS) entry which is preliminary data.</text>
</comment>
<dbReference type="SMART" id="SM00448">
    <property type="entry name" value="REC"/>
    <property type="match status" value="1"/>
</dbReference>
<evidence type="ECO:0000259" key="8">
    <source>
        <dbReference type="PROSITE" id="PS50110"/>
    </source>
</evidence>
<dbReference type="InterPro" id="IPR001867">
    <property type="entry name" value="OmpR/PhoB-type_DNA-bd"/>
</dbReference>
<dbReference type="Gene3D" id="6.10.250.690">
    <property type="match status" value="1"/>
</dbReference>
<dbReference type="PANTHER" id="PTHR48111">
    <property type="entry name" value="REGULATOR OF RPOS"/>
    <property type="match status" value="1"/>
</dbReference>
<feature type="DNA-binding region" description="OmpR/PhoB-type" evidence="7">
    <location>
        <begin position="124"/>
        <end position="220"/>
    </location>
</feature>
<evidence type="ECO:0000256" key="2">
    <source>
        <dbReference type="ARBA" id="ARBA00023012"/>
    </source>
</evidence>
<dbReference type="STRING" id="416169.RHOFW104T7_04225"/>
<dbReference type="EMBL" id="LVJS01000005">
    <property type="protein sequence ID" value="KZC25285.1"/>
    <property type="molecule type" value="Genomic_DNA"/>
</dbReference>
<feature type="domain" description="Response regulatory" evidence="8">
    <location>
        <begin position="2"/>
        <end position="116"/>
    </location>
</feature>
<dbReference type="SMART" id="SM00862">
    <property type="entry name" value="Trans_reg_C"/>
    <property type="match status" value="1"/>
</dbReference>
<dbReference type="RefSeq" id="WP_008435373.1">
    <property type="nucleotide sequence ID" value="NZ_LVJS01000005.1"/>
</dbReference>
<dbReference type="InterPro" id="IPR036388">
    <property type="entry name" value="WH-like_DNA-bd_sf"/>
</dbReference>
<name>A0A154QM33_9GAMM</name>
<protein>
    <submittedName>
        <fullName evidence="10">DNA-binding response regulator</fullName>
    </submittedName>
</protein>
<evidence type="ECO:0000256" key="1">
    <source>
        <dbReference type="ARBA" id="ARBA00022553"/>
    </source>
</evidence>
<dbReference type="PROSITE" id="PS50110">
    <property type="entry name" value="RESPONSE_REGULATORY"/>
    <property type="match status" value="1"/>
</dbReference>
<dbReference type="SUPFAM" id="SSF52172">
    <property type="entry name" value="CheY-like"/>
    <property type="match status" value="1"/>
</dbReference>
<evidence type="ECO:0000256" key="6">
    <source>
        <dbReference type="PROSITE-ProRule" id="PRU00169"/>
    </source>
</evidence>
<evidence type="ECO:0000256" key="4">
    <source>
        <dbReference type="ARBA" id="ARBA00023125"/>
    </source>
</evidence>
<dbReference type="Proteomes" id="UP000076131">
    <property type="component" value="Unassembled WGS sequence"/>
</dbReference>
<dbReference type="PANTHER" id="PTHR48111:SF67">
    <property type="entry name" value="TRANSCRIPTIONAL REGULATORY PROTEIN TCTD"/>
    <property type="match status" value="1"/>
</dbReference>
<dbReference type="AlphaFoldDB" id="A0A154QM33"/>
<evidence type="ECO:0000313" key="10">
    <source>
        <dbReference type="EMBL" id="KZC25285.1"/>
    </source>
</evidence>
<dbReference type="InterPro" id="IPR039420">
    <property type="entry name" value="WalR-like"/>
</dbReference>
<reference evidence="10 11" key="1">
    <citation type="journal article" date="2016" name="MBio">
        <title>Lateral Gene Transfer in a Heavy Metal-Contaminated-Groundwater Microbial Community.</title>
        <authorList>
            <person name="Hemme C.L."/>
            <person name="Green S.J."/>
            <person name="Rishishwar L."/>
            <person name="Prakash O."/>
            <person name="Pettenato A."/>
            <person name="Chakraborty R."/>
            <person name="Deutschbauer A.M."/>
            <person name="Van Nostrand J.D."/>
            <person name="Wu L."/>
            <person name="He Z."/>
            <person name="Jordan I.K."/>
            <person name="Hazen T.C."/>
            <person name="Arkin A.P."/>
            <person name="Kostka J.E."/>
            <person name="Zhou J."/>
        </authorList>
    </citation>
    <scope>NUCLEOTIDE SEQUENCE [LARGE SCALE GENOMIC DNA]</scope>
    <source>
        <strain evidence="10 11">FW104-T7</strain>
    </source>
</reference>
<feature type="modified residue" description="4-aspartylphosphate" evidence="6">
    <location>
        <position position="51"/>
    </location>
</feature>
<dbReference type="CDD" id="cd00383">
    <property type="entry name" value="trans_reg_C"/>
    <property type="match status" value="1"/>
</dbReference>